<keyword evidence="7 10" id="KW-0406">Ion transport</keyword>
<gene>
    <name evidence="10 11" type="primary">mscL</name>
    <name evidence="11" type="ORF">HAHE_15950</name>
</gene>
<comment type="similarity">
    <text evidence="2 10">Belongs to the MscL family.</text>
</comment>
<organism evidence="11 12">
    <name type="scientific">Haloferula helveola</name>
    <dbReference type="NCBI Taxonomy" id="490095"/>
    <lineage>
        <taxon>Bacteria</taxon>
        <taxon>Pseudomonadati</taxon>
        <taxon>Verrucomicrobiota</taxon>
        <taxon>Verrucomicrobiia</taxon>
        <taxon>Verrucomicrobiales</taxon>
        <taxon>Verrucomicrobiaceae</taxon>
        <taxon>Haloferula</taxon>
    </lineage>
</organism>
<dbReference type="NCBIfam" id="TIGR00220">
    <property type="entry name" value="mscL"/>
    <property type="match status" value="1"/>
</dbReference>
<dbReference type="PRINTS" id="PR01264">
    <property type="entry name" value="MECHCHANNEL"/>
</dbReference>
<keyword evidence="4 10" id="KW-1003">Cell membrane</keyword>
<keyword evidence="6 10" id="KW-1133">Transmembrane helix</keyword>
<dbReference type="SUPFAM" id="SSF81330">
    <property type="entry name" value="Gated mechanosensitive channel"/>
    <property type="match status" value="1"/>
</dbReference>
<evidence type="ECO:0000256" key="5">
    <source>
        <dbReference type="ARBA" id="ARBA00022692"/>
    </source>
</evidence>
<evidence type="ECO:0000313" key="12">
    <source>
        <dbReference type="Proteomes" id="UP001374893"/>
    </source>
</evidence>
<protein>
    <recommendedName>
        <fullName evidence="10">Large-conductance mechanosensitive channel</fullName>
    </recommendedName>
</protein>
<dbReference type="Proteomes" id="UP001374893">
    <property type="component" value="Chromosome"/>
</dbReference>
<dbReference type="RefSeq" id="WP_338690011.1">
    <property type="nucleotide sequence ID" value="NZ_AP024702.1"/>
</dbReference>
<evidence type="ECO:0000256" key="6">
    <source>
        <dbReference type="ARBA" id="ARBA00022989"/>
    </source>
</evidence>
<evidence type="ECO:0000256" key="4">
    <source>
        <dbReference type="ARBA" id="ARBA00022475"/>
    </source>
</evidence>
<comment type="function">
    <text evidence="10">Channel that opens in response to stretch forces in the membrane lipid bilayer. May participate in the regulation of osmotic pressure changes within the cell.</text>
</comment>
<keyword evidence="8 10" id="KW-0472">Membrane</keyword>
<keyword evidence="3 10" id="KW-0813">Transport</keyword>
<dbReference type="PANTHER" id="PTHR30266:SF2">
    <property type="entry name" value="LARGE-CONDUCTANCE MECHANOSENSITIVE CHANNEL"/>
    <property type="match status" value="1"/>
</dbReference>
<dbReference type="PANTHER" id="PTHR30266">
    <property type="entry name" value="MECHANOSENSITIVE CHANNEL MSCL"/>
    <property type="match status" value="1"/>
</dbReference>
<proteinExistence type="inferred from homology"/>
<dbReference type="HAMAP" id="MF_00115">
    <property type="entry name" value="MscL"/>
    <property type="match status" value="1"/>
</dbReference>
<dbReference type="InterPro" id="IPR036019">
    <property type="entry name" value="MscL_channel"/>
</dbReference>
<evidence type="ECO:0000256" key="2">
    <source>
        <dbReference type="ARBA" id="ARBA00007254"/>
    </source>
</evidence>
<feature type="transmembrane region" description="Helical" evidence="10">
    <location>
        <begin position="12"/>
        <end position="35"/>
    </location>
</feature>
<sequence>MIKEFKEFAFKGNVMDMAVGIIIGGAFGTVVKSLVDNVLMPPLGKLIAGIDFTKLKIVLEPAVAEVKEGDTVVTAAKPEVAIAYGQFITDFISFVLLAFAVFLVVKKVMAAFEKKKEEEAAAPPEPSAEEKLLTEIRDLLKTKG</sequence>
<dbReference type="EMBL" id="AP024702">
    <property type="protein sequence ID" value="BCX47687.1"/>
    <property type="molecule type" value="Genomic_DNA"/>
</dbReference>
<feature type="transmembrane region" description="Helical" evidence="10">
    <location>
        <begin position="81"/>
        <end position="105"/>
    </location>
</feature>
<evidence type="ECO:0000256" key="10">
    <source>
        <dbReference type="HAMAP-Rule" id="MF_00115"/>
    </source>
</evidence>
<dbReference type="NCBIfam" id="NF001843">
    <property type="entry name" value="PRK00567.1-4"/>
    <property type="match status" value="1"/>
</dbReference>
<keyword evidence="5 10" id="KW-0812">Transmembrane</keyword>
<dbReference type="InterPro" id="IPR001185">
    <property type="entry name" value="MS_channel"/>
</dbReference>
<keyword evidence="12" id="KW-1185">Reference proteome</keyword>
<evidence type="ECO:0000256" key="1">
    <source>
        <dbReference type="ARBA" id="ARBA00004651"/>
    </source>
</evidence>
<dbReference type="Gene3D" id="1.10.1200.120">
    <property type="entry name" value="Large-conductance mechanosensitive channel, MscL, domain 1"/>
    <property type="match status" value="1"/>
</dbReference>
<dbReference type="PROSITE" id="PS01327">
    <property type="entry name" value="MSCL"/>
    <property type="match status" value="1"/>
</dbReference>
<dbReference type="InterPro" id="IPR019823">
    <property type="entry name" value="Mechanosensitive_channel_CS"/>
</dbReference>
<comment type="subunit">
    <text evidence="10">Homopentamer.</text>
</comment>
<evidence type="ECO:0000256" key="9">
    <source>
        <dbReference type="ARBA" id="ARBA00023303"/>
    </source>
</evidence>
<evidence type="ECO:0000256" key="7">
    <source>
        <dbReference type="ARBA" id="ARBA00023065"/>
    </source>
</evidence>
<keyword evidence="9 10" id="KW-0407">Ion channel</keyword>
<evidence type="ECO:0000256" key="8">
    <source>
        <dbReference type="ARBA" id="ARBA00023136"/>
    </source>
</evidence>
<reference evidence="11 12" key="1">
    <citation type="submission" date="2021-06" db="EMBL/GenBank/DDBJ databases">
        <title>Complete genome of Haloferula helveola possessing various polysaccharide degrading enzymes.</title>
        <authorList>
            <person name="Takami H."/>
            <person name="Huang C."/>
            <person name="Hamasaki K."/>
        </authorList>
    </citation>
    <scope>NUCLEOTIDE SEQUENCE [LARGE SCALE GENOMIC DNA]</scope>
    <source>
        <strain evidence="11 12">CN-1</strain>
    </source>
</reference>
<evidence type="ECO:0000313" key="11">
    <source>
        <dbReference type="EMBL" id="BCX47687.1"/>
    </source>
</evidence>
<dbReference type="Pfam" id="PF01741">
    <property type="entry name" value="MscL"/>
    <property type="match status" value="1"/>
</dbReference>
<comment type="subcellular location">
    <subcellularLocation>
        <location evidence="1 10">Cell membrane</location>
        <topology evidence="1 10">Multi-pass membrane protein</topology>
    </subcellularLocation>
</comment>
<accession>A0ABM7RJ97</accession>
<name>A0ABM7RJ97_9BACT</name>
<dbReference type="InterPro" id="IPR037673">
    <property type="entry name" value="MSC/AndL"/>
</dbReference>
<evidence type="ECO:0000256" key="3">
    <source>
        <dbReference type="ARBA" id="ARBA00022448"/>
    </source>
</evidence>